<evidence type="ECO:0000313" key="2">
    <source>
        <dbReference type="EMBL" id="KKM69233.1"/>
    </source>
</evidence>
<dbReference type="AlphaFoldDB" id="A0A0F9JI19"/>
<protein>
    <submittedName>
        <fullName evidence="2">Uncharacterized protein</fullName>
    </submittedName>
</protein>
<reference evidence="2" key="1">
    <citation type="journal article" date="2015" name="Nature">
        <title>Complex archaea that bridge the gap between prokaryotes and eukaryotes.</title>
        <authorList>
            <person name="Spang A."/>
            <person name="Saw J.H."/>
            <person name="Jorgensen S.L."/>
            <person name="Zaremba-Niedzwiedzka K."/>
            <person name="Martijn J."/>
            <person name="Lind A.E."/>
            <person name="van Eijk R."/>
            <person name="Schleper C."/>
            <person name="Guy L."/>
            <person name="Ettema T.J."/>
        </authorList>
    </citation>
    <scope>NUCLEOTIDE SEQUENCE</scope>
</reference>
<proteinExistence type="predicted"/>
<evidence type="ECO:0000256" key="1">
    <source>
        <dbReference type="SAM" id="Phobius"/>
    </source>
</evidence>
<feature type="transmembrane region" description="Helical" evidence="1">
    <location>
        <begin position="61"/>
        <end position="78"/>
    </location>
</feature>
<feature type="transmembrane region" description="Helical" evidence="1">
    <location>
        <begin position="38"/>
        <end position="56"/>
    </location>
</feature>
<name>A0A0F9JI19_9ZZZZ</name>
<gene>
    <name evidence="2" type="ORF">LCGC14_1452830</name>
</gene>
<dbReference type="EMBL" id="LAZR01010023">
    <property type="protein sequence ID" value="KKM69233.1"/>
    <property type="molecule type" value="Genomic_DNA"/>
</dbReference>
<comment type="caution">
    <text evidence="2">The sequence shown here is derived from an EMBL/GenBank/DDBJ whole genome shotgun (WGS) entry which is preliminary data.</text>
</comment>
<organism evidence="2">
    <name type="scientific">marine sediment metagenome</name>
    <dbReference type="NCBI Taxonomy" id="412755"/>
    <lineage>
        <taxon>unclassified sequences</taxon>
        <taxon>metagenomes</taxon>
        <taxon>ecological metagenomes</taxon>
    </lineage>
</organism>
<keyword evidence="1" id="KW-0472">Membrane</keyword>
<keyword evidence="1" id="KW-0812">Transmembrane</keyword>
<sequence length="120" mass="13883">MALPFLAAVLLTLAVRREMSRFRRGQLIRLPPPLRHTWVMGLAFLLVAAFFVLPALLDGRWLLGITSFIALGWAWRGWSLLFEDLRHHWREGRGLFGHEQDCKMVGGNRDTFLDKRRGSQ</sequence>
<keyword evidence="1" id="KW-1133">Transmembrane helix</keyword>
<accession>A0A0F9JI19</accession>